<accession>A0A011PJ01</accession>
<dbReference type="AlphaFoldDB" id="A0A011PJ01"/>
<reference evidence="2" key="1">
    <citation type="submission" date="2014-02" db="EMBL/GenBank/DDBJ databases">
        <title>Expanding our view of genomic diversity in Candidatus Accumulibacter clades.</title>
        <authorList>
            <person name="Skennerton C.T."/>
            <person name="Barr J.J."/>
            <person name="Slater F.R."/>
            <person name="Bond P.L."/>
            <person name="Tyson G.W."/>
        </authorList>
    </citation>
    <scope>NUCLEOTIDE SEQUENCE [LARGE SCALE GENOMIC DNA]</scope>
</reference>
<dbReference type="eggNOG" id="ENOG502ZCBJ">
    <property type="taxonomic scope" value="Bacteria"/>
</dbReference>
<feature type="compositionally biased region" description="Basic and acidic residues" evidence="1">
    <location>
        <begin position="309"/>
        <end position="318"/>
    </location>
</feature>
<gene>
    <name evidence="2" type="ORF">AW11_02605</name>
</gene>
<evidence type="ECO:0000313" key="2">
    <source>
        <dbReference type="EMBL" id="EXI87476.1"/>
    </source>
</evidence>
<organism evidence="2 3">
    <name type="scientific">Accumulibacter regalis</name>
    <dbReference type="NCBI Taxonomy" id="522306"/>
    <lineage>
        <taxon>Bacteria</taxon>
        <taxon>Pseudomonadati</taxon>
        <taxon>Pseudomonadota</taxon>
        <taxon>Betaproteobacteria</taxon>
        <taxon>Candidatus Accumulibacter</taxon>
    </lineage>
</organism>
<evidence type="ECO:0000256" key="1">
    <source>
        <dbReference type="SAM" id="MobiDB-lite"/>
    </source>
</evidence>
<dbReference type="PATRIC" id="fig|1454004.3.peg.2691"/>
<name>A0A011PJ01_ACCRE</name>
<proteinExistence type="predicted"/>
<keyword evidence="3" id="KW-1185">Reference proteome</keyword>
<sequence length="428" mass="47353">MIIDHHPPAQKPDEASAPALWEFVRLADYRVPNPVGASAALEKWASLKRLFRAGDREEPTPVKAEADLQALSGARLQSLVQPIDWRCAAAALDLALADWLPDRKPIMPVRFVIGQPHSGHPEILAHWAARHRVHAVAAPSVEQILGGDERWLEEWPTSERLWMLPNLEHCYLRHADGLGLVRRLLAHAVSGALGRGVIACDSWAWAYLQEVWPLPQPEALTLQAFDGPRLSRYLADLVSRENGGCLRFCNSVTGKEIELACGPNESAVSPEINQLAVHSRGNIGVAWTSWRALLRSHPEQQEQPAQQEPDSKQDVSDAADRAVQRAKAVAPDADIVWVCESVQEPPLPAEKGEGMAFILHALLLHNGLPVSVLPELLPQPEHRIASHLLQLQALGVVVLAGERWQISASAYAVVREFLRRRGFLKDEF</sequence>
<dbReference type="STRING" id="1454004.AW11_02605"/>
<comment type="caution">
    <text evidence="2">The sequence shown here is derived from an EMBL/GenBank/DDBJ whole genome shotgun (WGS) entry which is preliminary data.</text>
</comment>
<protein>
    <submittedName>
        <fullName evidence="2">Uncharacterized protein</fullName>
    </submittedName>
</protein>
<feature type="region of interest" description="Disordered" evidence="1">
    <location>
        <begin position="297"/>
        <end position="318"/>
    </location>
</feature>
<dbReference type="Proteomes" id="UP000022141">
    <property type="component" value="Unassembled WGS sequence"/>
</dbReference>
<dbReference type="EMBL" id="JEMY01000034">
    <property type="protein sequence ID" value="EXI87476.1"/>
    <property type="molecule type" value="Genomic_DNA"/>
</dbReference>
<evidence type="ECO:0000313" key="3">
    <source>
        <dbReference type="Proteomes" id="UP000022141"/>
    </source>
</evidence>